<evidence type="ECO:0000313" key="1">
    <source>
        <dbReference type="EMBL" id="GIM69817.1"/>
    </source>
</evidence>
<keyword evidence="2" id="KW-1185">Reference proteome</keyword>
<proteinExistence type="predicted"/>
<organism evidence="1 2">
    <name type="scientific">Actinoplanes auranticolor</name>
    <dbReference type="NCBI Taxonomy" id="47988"/>
    <lineage>
        <taxon>Bacteria</taxon>
        <taxon>Bacillati</taxon>
        <taxon>Actinomycetota</taxon>
        <taxon>Actinomycetes</taxon>
        <taxon>Micromonosporales</taxon>
        <taxon>Micromonosporaceae</taxon>
        <taxon>Actinoplanes</taxon>
    </lineage>
</organism>
<evidence type="ECO:0000313" key="2">
    <source>
        <dbReference type="Proteomes" id="UP000681340"/>
    </source>
</evidence>
<reference evidence="1" key="1">
    <citation type="submission" date="2021-03" db="EMBL/GenBank/DDBJ databases">
        <title>Whole genome shotgun sequence of Actinoplanes auranticolor NBRC 12245.</title>
        <authorList>
            <person name="Komaki H."/>
            <person name="Tamura T."/>
        </authorList>
    </citation>
    <scope>NUCLEOTIDE SEQUENCE</scope>
    <source>
        <strain evidence="1">NBRC 12245</strain>
    </source>
</reference>
<dbReference type="EMBL" id="BOQL01000028">
    <property type="protein sequence ID" value="GIM69817.1"/>
    <property type="molecule type" value="Genomic_DNA"/>
</dbReference>
<protein>
    <submittedName>
        <fullName evidence="1">Uncharacterized protein</fullName>
    </submittedName>
</protein>
<dbReference type="Proteomes" id="UP000681340">
    <property type="component" value="Unassembled WGS sequence"/>
</dbReference>
<comment type="caution">
    <text evidence="1">The sequence shown here is derived from an EMBL/GenBank/DDBJ whole genome shotgun (WGS) entry which is preliminary data.</text>
</comment>
<gene>
    <name evidence="1" type="ORF">Aau02nite_37880</name>
</gene>
<dbReference type="AlphaFoldDB" id="A0A919SCD3"/>
<name>A0A919SCD3_9ACTN</name>
<accession>A0A919SCD3</accession>
<sequence length="155" mass="17154">MVIATVLLSIIGMSAGLVLGSRHQPLQQTVDQTGYVPTEPTVSPVRCPREMHDTALQVLQRSVELRQLLRVKVPETGMTVWICADAAGSLYYQANAGGETEKWIEGETALFLENVVERDGGYFAKAHDGNTFFVTEYRLEVVKKGKKQPYDAVPE</sequence>